<reference evidence="2 3" key="1">
    <citation type="journal article" date="2019" name="Commun. Biol.">
        <title>The bagworm genome reveals a unique fibroin gene that provides high tensile strength.</title>
        <authorList>
            <person name="Kono N."/>
            <person name="Nakamura H."/>
            <person name="Ohtoshi R."/>
            <person name="Tomita M."/>
            <person name="Numata K."/>
            <person name="Arakawa K."/>
        </authorList>
    </citation>
    <scope>NUCLEOTIDE SEQUENCE [LARGE SCALE GENOMIC DNA]</scope>
</reference>
<feature type="region of interest" description="Disordered" evidence="1">
    <location>
        <begin position="10"/>
        <end position="76"/>
    </location>
</feature>
<gene>
    <name evidence="2" type="ORF">EVAR_91726_1</name>
</gene>
<sequence>MHIIDGYLLSNPPQQLQVNRDPRYTPSPIYSLSSNNSVTRDLPSNSSSNSYTSQPLRSPQISISERPPSHKSYLPQPQQSPILLSIADHTAPAHNPTYLYVISSSPAATASHPAITATFNPVPPTQNRVTILSQEIITPSNSQTL</sequence>
<evidence type="ECO:0000256" key="1">
    <source>
        <dbReference type="SAM" id="MobiDB-lite"/>
    </source>
</evidence>
<accession>A0A4C1TE78</accession>
<proteinExistence type="predicted"/>
<protein>
    <submittedName>
        <fullName evidence="2">Uncharacterized protein</fullName>
    </submittedName>
</protein>
<keyword evidence="3" id="KW-1185">Reference proteome</keyword>
<feature type="compositionally biased region" description="Polar residues" evidence="1">
    <location>
        <begin position="28"/>
        <end position="43"/>
    </location>
</feature>
<comment type="caution">
    <text evidence="2">The sequence shown here is derived from an EMBL/GenBank/DDBJ whole genome shotgun (WGS) entry which is preliminary data.</text>
</comment>
<dbReference type="EMBL" id="BGZK01005078">
    <property type="protein sequence ID" value="GBP12415.1"/>
    <property type="molecule type" value="Genomic_DNA"/>
</dbReference>
<dbReference type="AlphaFoldDB" id="A0A4C1TE78"/>
<evidence type="ECO:0000313" key="2">
    <source>
        <dbReference type="EMBL" id="GBP12415.1"/>
    </source>
</evidence>
<feature type="compositionally biased region" description="Polar residues" evidence="1">
    <location>
        <begin position="51"/>
        <end position="63"/>
    </location>
</feature>
<organism evidence="2 3">
    <name type="scientific">Eumeta variegata</name>
    <name type="common">Bagworm moth</name>
    <name type="synonym">Eumeta japonica</name>
    <dbReference type="NCBI Taxonomy" id="151549"/>
    <lineage>
        <taxon>Eukaryota</taxon>
        <taxon>Metazoa</taxon>
        <taxon>Ecdysozoa</taxon>
        <taxon>Arthropoda</taxon>
        <taxon>Hexapoda</taxon>
        <taxon>Insecta</taxon>
        <taxon>Pterygota</taxon>
        <taxon>Neoptera</taxon>
        <taxon>Endopterygota</taxon>
        <taxon>Lepidoptera</taxon>
        <taxon>Glossata</taxon>
        <taxon>Ditrysia</taxon>
        <taxon>Tineoidea</taxon>
        <taxon>Psychidae</taxon>
        <taxon>Oiketicinae</taxon>
        <taxon>Eumeta</taxon>
    </lineage>
</organism>
<name>A0A4C1TE78_EUMVA</name>
<evidence type="ECO:0000313" key="3">
    <source>
        <dbReference type="Proteomes" id="UP000299102"/>
    </source>
</evidence>
<dbReference type="Proteomes" id="UP000299102">
    <property type="component" value="Unassembled WGS sequence"/>
</dbReference>